<keyword evidence="5" id="KW-0809">Transit peptide</keyword>
<keyword evidence="10" id="KW-0175">Coiled coil</keyword>
<comment type="similarity">
    <text evidence="9">Belongs to the CorA metal ion transporter (MIT) (TC 1.A.35) family.</text>
</comment>
<comment type="subcellular location">
    <subcellularLocation>
        <location evidence="1">Membrane</location>
        <topology evidence="1">Multi-pass membrane protein</topology>
    </subcellularLocation>
    <subcellularLocation>
        <location evidence="9">Mitochondrion inner membrane</location>
        <topology evidence="9">Multi-pass membrane protein</topology>
    </subcellularLocation>
</comment>
<feature type="coiled-coil region" evidence="10">
    <location>
        <begin position="420"/>
        <end position="447"/>
    </location>
</feature>
<feature type="region of interest" description="Disordered" evidence="11">
    <location>
        <begin position="16"/>
        <end position="52"/>
    </location>
</feature>
<keyword evidence="7 9" id="KW-0406">Ion transport</keyword>
<keyword evidence="13" id="KW-1185">Reference proteome</keyword>
<evidence type="ECO:0000256" key="10">
    <source>
        <dbReference type="SAM" id="Coils"/>
    </source>
</evidence>
<evidence type="ECO:0000256" key="8">
    <source>
        <dbReference type="ARBA" id="ARBA00023136"/>
    </source>
</evidence>
<dbReference type="GO" id="GO:0006811">
    <property type="term" value="P:monoatomic ion transport"/>
    <property type="evidence" value="ECO:0007669"/>
    <property type="project" value="UniProtKB-KW"/>
</dbReference>
<dbReference type="CDD" id="cd12823">
    <property type="entry name" value="Mrs2_Mfm1p-like"/>
    <property type="match status" value="1"/>
</dbReference>
<dbReference type="EMBL" id="JALLAZ020001065">
    <property type="protein sequence ID" value="KAL3781456.1"/>
    <property type="molecule type" value="Genomic_DNA"/>
</dbReference>
<comment type="caution">
    <text evidence="12">The sequence shown here is derived from an EMBL/GenBank/DDBJ whole genome shotgun (WGS) entry which is preliminary data.</text>
</comment>
<feature type="region of interest" description="Disordered" evidence="11">
    <location>
        <begin position="344"/>
        <end position="381"/>
    </location>
</feature>
<keyword evidence="4 9" id="KW-0460">Magnesium</keyword>
<evidence type="ECO:0000256" key="2">
    <source>
        <dbReference type="ARBA" id="ARBA00022448"/>
    </source>
</evidence>
<keyword evidence="9" id="KW-0999">Mitochondrion inner membrane</keyword>
<feature type="transmembrane region" description="Helical" evidence="9">
    <location>
        <begin position="590"/>
        <end position="610"/>
    </location>
</feature>
<dbReference type="Gene3D" id="1.20.58.340">
    <property type="entry name" value="Magnesium transport protein CorA, transmembrane region"/>
    <property type="match status" value="1"/>
</dbReference>
<organism evidence="12 13">
    <name type="scientific">Stephanodiscus triporus</name>
    <dbReference type="NCBI Taxonomy" id="2934178"/>
    <lineage>
        <taxon>Eukaryota</taxon>
        <taxon>Sar</taxon>
        <taxon>Stramenopiles</taxon>
        <taxon>Ochrophyta</taxon>
        <taxon>Bacillariophyta</taxon>
        <taxon>Coscinodiscophyceae</taxon>
        <taxon>Thalassiosirophycidae</taxon>
        <taxon>Stephanodiscales</taxon>
        <taxon>Stephanodiscaceae</taxon>
        <taxon>Stephanodiscus</taxon>
    </lineage>
</organism>
<evidence type="ECO:0000313" key="12">
    <source>
        <dbReference type="EMBL" id="KAL3781456.1"/>
    </source>
</evidence>
<keyword evidence="8 9" id="KW-0472">Membrane</keyword>
<evidence type="ECO:0000256" key="7">
    <source>
        <dbReference type="ARBA" id="ARBA00023065"/>
    </source>
</evidence>
<evidence type="ECO:0000256" key="4">
    <source>
        <dbReference type="ARBA" id="ARBA00022842"/>
    </source>
</evidence>
<keyword evidence="6 9" id="KW-1133">Transmembrane helix</keyword>
<reference evidence="12 13" key="1">
    <citation type="submission" date="2024-10" db="EMBL/GenBank/DDBJ databases">
        <title>Updated reference genomes for cyclostephanoid diatoms.</title>
        <authorList>
            <person name="Roberts W.R."/>
            <person name="Alverson A.J."/>
        </authorList>
    </citation>
    <scope>NUCLEOTIDE SEQUENCE [LARGE SCALE GENOMIC DNA]</scope>
    <source>
        <strain evidence="12 13">AJA276-08</strain>
    </source>
</reference>
<protein>
    <recommendedName>
        <fullName evidence="9">Magnesium transporter</fullName>
    </recommendedName>
</protein>
<keyword evidence="2 9" id="KW-0813">Transport</keyword>
<feature type="compositionally biased region" description="Low complexity" evidence="11">
    <location>
        <begin position="196"/>
        <end position="207"/>
    </location>
</feature>
<evidence type="ECO:0000256" key="5">
    <source>
        <dbReference type="ARBA" id="ARBA00022946"/>
    </source>
</evidence>
<sequence length="633" mass="70764">MKDGLRDFGGHYFRSPRRISLPHSSENDDDMPHHSGVSSHGTTRHDHDANSKNFAAGLHGERLHQMVVFELREDGSTAYFNMTLRSLYNSVVRTITDNCREANRETVVHNRQVTMQAQQWMRDQERGGSMRGKDGIDAVGRGPSIGPGHAIIVNHGGGEGANQEESGNIVGDTGPTPSGIGPSPNSPPITQSNFVSPHHSSSSTSSTDVGLDSPIKSNQRVSDDDDNGHIYHPLQQQHEGKRMQIARRGSIGGVGASRATYRERLGGYLHPRDMRRLVTPFSSSNEPQLIVRRHAMLLNFDPLRAIVLKDRLLVLVPDGADSILIALERRVRGGITEMTDQVFGGKSEHDVPPAMPPKMRTRSKVGLNDSFTEGEDYSDNCSDDVENDEWQDIQKMDWQKLPFELQSVDAILQTVTSMLMDDVKKVHRRAERAMEELRGDLRLHKDEVNLIDRRVQGFVRAINQVLDEDEDMSLMNLSRLLTHPERFMQPVSREILEEESDEPELILETYLQQALSIVNSLDLLKGQIMTTQEQISMTLDALRNRLLFINTLLSLAMLCVTIGAFIGALFGMNITNPLQDTPDSANFLMVVWVTSVTVVSLCGILAYIFYRVTNNPTDLGKKTRVSSVHFHSH</sequence>
<proteinExistence type="inferred from homology"/>
<name>A0ABD3P1V3_9STRA</name>
<feature type="region of interest" description="Disordered" evidence="11">
    <location>
        <begin position="151"/>
        <end position="244"/>
    </location>
</feature>
<keyword evidence="3 9" id="KW-0812">Transmembrane</keyword>
<evidence type="ECO:0000256" key="1">
    <source>
        <dbReference type="ARBA" id="ARBA00004141"/>
    </source>
</evidence>
<evidence type="ECO:0000256" key="9">
    <source>
        <dbReference type="RuleBase" id="RU366042"/>
    </source>
</evidence>
<dbReference type="GO" id="GO:0005743">
    <property type="term" value="C:mitochondrial inner membrane"/>
    <property type="evidence" value="ECO:0007669"/>
    <property type="project" value="UniProtKB-SubCell"/>
</dbReference>
<feature type="transmembrane region" description="Helical" evidence="9">
    <location>
        <begin position="546"/>
        <end position="570"/>
    </location>
</feature>
<evidence type="ECO:0000256" key="3">
    <source>
        <dbReference type="ARBA" id="ARBA00022692"/>
    </source>
</evidence>
<dbReference type="Pfam" id="PF22099">
    <property type="entry name" value="MRS2-like"/>
    <property type="match status" value="1"/>
</dbReference>
<dbReference type="InterPro" id="IPR039204">
    <property type="entry name" value="MRS2-like"/>
</dbReference>
<dbReference type="Proteomes" id="UP001530315">
    <property type="component" value="Unassembled WGS sequence"/>
</dbReference>
<dbReference type="PANTHER" id="PTHR13890:SF0">
    <property type="entry name" value="MAGNESIUM TRANSPORTER MRS2 HOMOLOG, MITOCHONDRIAL"/>
    <property type="match status" value="1"/>
</dbReference>
<accession>A0ABD3P1V3</accession>
<gene>
    <name evidence="12" type="ORF">ACHAW5_009647</name>
</gene>
<dbReference type="Gene3D" id="2.40.128.330">
    <property type="match status" value="1"/>
</dbReference>
<evidence type="ECO:0000256" key="11">
    <source>
        <dbReference type="SAM" id="MobiDB-lite"/>
    </source>
</evidence>
<evidence type="ECO:0000313" key="13">
    <source>
        <dbReference type="Proteomes" id="UP001530315"/>
    </source>
</evidence>
<evidence type="ECO:0000256" key="6">
    <source>
        <dbReference type="ARBA" id="ARBA00022989"/>
    </source>
</evidence>
<feature type="compositionally biased region" description="Acidic residues" evidence="11">
    <location>
        <begin position="372"/>
        <end position="381"/>
    </location>
</feature>
<dbReference type="AlphaFoldDB" id="A0ABD3P1V3"/>
<keyword evidence="9" id="KW-0496">Mitochondrion</keyword>
<feature type="compositionally biased region" description="Low complexity" evidence="11">
    <location>
        <begin position="173"/>
        <end position="183"/>
    </location>
</feature>
<dbReference type="PANTHER" id="PTHR13890">
    <property type="entry name" value="RNA SPLICING PROTEIN MRS2, MITOCHONDRIAL"/>
    <property type="match status" value="1"/>
</dbReference>